<feature type="domain" description="Histidine-specific methyltransferase SAM-dependent" evidence="3">
    <location>
        <begin position="6"/>
        <end position="313"/>
    </location>
</feature>
<name>A0ABW7N9P7_9BACT</name>
<sequence length="315" mass="36209">MPLNQFARDVKEGLSSSPKRLSSKYFYDARGDKLFQQIMHLDEYYLSRAELEIFQTHKEALLTIMDHGVPFRLVELGAGDGLKTKVLLKHFLQQGVDFSYAPVDISPDVLEHLQENLLNEMPTLKIEPLAGDYFKVLADLKFKNHTHSVAFFLGSNIGNFLSDTAIAFLSSIHDNLQKGDYLMIGFDLKKDPKRILNAYNDAAGVTRAFNMNLLDRINRELDANFDTSMFDHNPIYDPMTGQCRSYLISKQALEVHVGALNETFSFREWEPIFMEVSKKYDLEEIQELAGKTGFRLVQNFFDQEHLFCDSVWEVI</sequence>
<dbReference type="InterPro" id="IPR029063">
    <property type="entry name" value="SAM-dependent_MTases_sf"/>
</dbReference>
<keyword evidence="5" id="KW-1185">Reference proteome</keyword>
<evidence type="ECO:0000256" key="2">
    <source>
        <dbReference type="ARBA" id="ARBA00022679"/>
    </source>
</evidence>
<dbReference type="PIRSF" id="PIRSF018005">
    <property type="entry name" value="UCP018005"/>
    <property type="match status" value="1"/>
</dbReference>
<dbReference type="InterPro" id="IPR019257">
    <property type="entry name" value="MeTrfase_dom"/>
</dbReference>
<accession>A0ABW7N9P7</accession>
<dbReference type="PANTHER" id="PTHR43397:SF1">
    <property type="entry name" value="ERGOTHIONEINE BIOSYNTHESIS PROTEIN 1"/>
    <property type="match status" value="1"/>
</dbReference>
<dbReference type="Gene3D" id="3.40.50.150">
    <property type="entry name" value="Vaccinia Virus protein VP39"/>
    <property type="match status" value="1"/>
</dbReference>
<dbReference type="InterPro" id="IPR017804">
    <property type="entry name" value="MeTrfase_EgtD-like"/>
</dbReference>
<reference evidence="4 5" key="1">
    <citation type="journal article" date="2013" name="Int. J. Syst. Evol. Microbiol.">
        <title>Marinoscillum luteum sp. nov., isolated from marine sediment.</title>
        <authorList>
            <person name="Cha I.T."/>
            <person name="Park S.J."/>
            <person name="Kim S.J."/>
            <person name="Kim J.G."/>
            <person name="Jung M.Y."/>
            <person name="Shin K.S."/>
            <person name="Kwon K.K."/>
            <person name="Yang S.H."/>
            <person name="Seo Y.S."/>
            <person name="Rhee S.K."/>
        </authorList>
    </citation>
    <scope>NUCLEOTIDE SEQUENCE [LARGE SCALE GENOMIC DNA]</scope>
    <source>
        <strain evidence="4 5">KCTC 23939</strain>
    </source>
</reference>
<dbReference type="InterPro" id="IPR035094">
    <property type="entry name" value="EgtD"/>
</dbReference>
<dbReference type="EMBL" id="JBIPKE010000017">
    <property type="protein sequence ID" value="MFH6984254.1"/>
    <property type="molecule type" value="Genomic_DNA"/>
</dbReference>
<keyword evidence="1 4" id="KW-0489">Methyltransferase</keyword>
<dbReference type="PANTHER" id="PTHR43397">
    <property type="entry name" value="ERGOTHIONEINE BIOSYNTHESIS PROTEIN 1"/>
    <property type="match status" value="1"/>
</dbReference>
<dbReference type="GO" id="GO:0032259">
    <property type="term" value="P:methylation"/>
    <property type="evidence" value="ECO:0007669"/>
    <property type="project" value="UniProtKB-KW"/>
</dbReference>
<evidence type="ECO:0000313" key="4">
    <source>
        <dbReference type="EMBL" id="MFH6984254.1"/>
    </source>
</evidence>
<dbReference type="RefSeq" id="WP_255465581.1">
    <property type="nucleotide sequence ID" value="NZ_JBIPKE010000017.1"/>
</dbReference>
<dbReference type="Proteomes" id="UP001610063">
    <property type="component" value="Unassembled WGS sequence"/>
</dbReference>
<evidence type="ECO:0000256" key="1">
    <source>
        <dbReference type="ARBA" id="ARBA00022603"/>
    </source>
</evidence>
<keyword evidence="2 4" id="KW-0808">Transferase</keyword>
<evidence type="ECO:0000259" key="3">
    <source>
        <dbReference type="Pfam" id="PF10017"/>
    </source>
</evidence>
<protein>
    <submittedName>
        <fullName evidence="4">L-histidine N(Alpha)-methyltransferase</fullName>
        <ecNumber evidence="4">2.1.1.44</ecNumber>
    </submittedName>
</protein>
<dbReference type="NCBIfam" id="TIGR03438">
    <property type="entry name" value="egtD_ergothio"/>
    <property type="match status" value="1"/>
</dbReference>
<dbReference type="GO" id="GO:0052706">
    <property type="term" value="F:L-histidine N(alpha)-methyltransferase activity"/>
    <property type="evidence" value="ECO:0007669"/>
    <property type="project" value="UniProtKB-EC"/>
</dbReference>
<organism evidence="4 5">
    <name type="scientific">Marinoscillum luteum</name>
    <dbReference type="NCBI Taxonomy" id="861051"/>
    <lineage>
        <taxon>Bacteria</taxon>
        <taxon>Pseudomonadati</taxon>
        <taxon>Bacteroidota</taxon>
        <taxon>Cytophagia</taxon>
        <taxon>Cytophagales</taxon>
        <taxon>Reichenbachiellaceae</taxon>
        <taxon>Marinoscillum</taxon>
    </lineage>
</organism>
<gene>
    <name evidence="4" type="primary">egtD</name>
    <name evidence="4" type="ORF">ACHKAR_12435</name>
</gene>
<dbReference type="CDD" id="cd02440">
    <property type="entry name" value="AdoMet_MTases"/>
    <property type="match status" value="1"/>
</dbReference>
<evidence type="ECO:0000313" key="5">
    <source>
        <dbReference type="Proteomes" id="UP001610063"/>
    </source>
</evidence>
<dbReference type="InterPro" id="IPR051128">
    <property type="entry name" value="EgtD_Methyltrsf_superfamily"/>
</dbReference>
<proteinExistence type="predicted"/>
<dbReference type="EC" id="2.1.1.44" evidence="4"/>
<comment type="caution">
    <text evidence="4">The sequence shown here is derived from an EMBL/GenBank/DDBJ whole genome shotgun (WGS) entry which is preliminary data.</text>
</comment>
<dbReference type="SUPFAM" id="SSF53335">
    <property type="entry name" value="S-adenosyl-L-methionine-dependent methyltransferases"/>
    <property type="match status" value="1"/>
</dbReference>
<dbReference type="Pfam" id="PF10017">
    <property type="entry name" value="Methyltransf_33"/>
    <property type="match status" value="1"/>
</dbReference>